<evidence type="ECO:0000313" key="6">
    <source>
        <dbReference type="EMBL" id="BCD89044.1"/>
    </source>
</evidence>
<dbReference type="InterPro" id="IPR036770">
    <property type="entry name" value="Ankyrin_rpt-contain_sf"/>
</dbReference>
<gene>
    <name evidence="6" type="ORF">PSm6_54510</name>
</gene>
<evidence type="ECO:0000256" key="3">
    <source>
        <dbReference type="PROSITE-ProRule" id="PRU00023"/>
    </source>
</evidence>
<feature type="compositionally biased region" description="Basic and acidic residues" evidence="4">
    <location>
        <begin position="276"/>
        <end position="306"/>
    </location>
</feature>
<dbReference type="Gene3D" id="1.25.40.20">
    <property type="entry name" value="Ankyrin repeat-containing domain"/>
    <property type="match status" value="1"/>
</dbReference>
<organism evidence="6 7">
    <name type="scientific">Pseudomonas solani</name>
    <dbReference type="NCBI Taxonomy" id="2731552"/>
    <lineage>
        <taxon>Bacteria</taxon>
        <taxon>Pseudomonadati</taxon>
        <taxon>Pseudomonadota</taxon>
        <taxon>Gammaproteobacteria</taxon>
        <taxon>Pseudomonadales</taxon>
        <taxon>Pseudomonadaceae</taxon>
        <taxon>Pseudomonas</taxon>
    </lineage>
</organism>
<feature type="repeat" description="ANK" evidence="3">
    <location>
        <begin position="128"/>
        <end position="160"/>
    </location>
</feature>
<dbReference type="PANTHER" id="PTHR24126">
    <property type="entry name" value="ANKYRIN REPEAT, PH AND SEC7 DOMAIN CONTAINING PROTEIN SECG-RELATED"/>
    <property type="match status" value="1"/>
</dbReference>
<proteinExistence type="predicted"/>
<dbReference type="PROSITE" id="PS50297">
    <property type="entry name" value="ANK_REP_REGION"/>
    <property type="match status" value="1"/>
</dbReference>
<protein>
    <recommendedName>
        <fullName evidence="8">Ankyrin repeat domain-containing protein</fullName>
    </recommendedName>
</protein>
<dbReference type="PROSITE" id="PS50088">
    <property type="entry name" value="ANK_REPEAT"/>
    <property type="match status" value="2"/>
</dbReference>
<keyword evidence="5" id="KW-0732">Signal</keyword>
<feature type="repeat" description="ANK" evidence="3">
    <location>
        <begin position="62"/>
        <end position="94"/>
    </location>
</feature>
<evidence type="ECO:0000313" key="7">
    <source>
        <dbReference type="Proteomes" id="UP001064896"/>
    </source>
</evidence>
<dbReference type="Proteomes" id="UP001064896">
    <property type="component" value="Chromosome"/>
</dbReference>
<accession>A0ABM7LHK6</accession>
<dbReference type="InterPro" id="IPR002110">
    <property type="entry name" value="Ankyrin_rpt"/>
</dbReference>
<dbReference type="Pfam" id="PF12796">
    <property type="entry name" value="Ank_2"/>
    <property type="match status" value="1"/>
</dbReference>
<keyword evidence="2 3" id="KW-0040">ANK repeat</keyword>
<keyword evidence="1" id="KW-0677">Repeat</keyword>
<dbReference type="SUPFAM" id="SSF48403">
    <property type="entry name" value="Ankyrin repeat"/>
    <property type="match status" value="1"/>
</dbReference>
<name>A0ABM7LHK6_9PSED</name>
<dbReference type="SMART" id="SM00248">
    <property type="entry name" value="ANK"/>
    <property type="match status" value="4"/>
</dbReference>
<evidence type="ECO:0000256" key="4">
    <source>
        <dbReference type="SAM" id="MobiDB-lite"/>
    </source>
</evidence>
<dbReference type="EMBL" id="AP023081">
    <property type="protein sequence ID" value="BCD89044.1"/>
    <property type="molecule type" value="Genomic_DNA"/>
</dbReference>
<feature type="chain" id="PRO_5047435400" description="Ankyrin repeat domain-containing protein" evidence="5">
    <location>
        <begin position="18"/>
        <end position="306"/>
    </location>
</feature>
<sequence>MKYTLLTLLLWVGLAQAEPSPDPATIKAELAQRYFDAAREGRLDVLQAFIDAGYDLNTQDTKGYSALILTAYHGHAEAVDALLAAGADPCLQDARGNTALMGAIFKAELSIAHRLMNAACPTDQRNAAGQTAAMYAALFQRTQLLDQLREQGADMQLKDALGNDAESLARGRSVPVEGVGDHRGGSAAHRWANELALSALAVVVLMQALKHGAFRAPKGLCHLHRMGFASLYTILRKPVRTTWRCAGRRKLEQPPTPLQEAERSRCAGGRAAWMPREARQAMDGPSRRPPDDACGERTSVRPEGRA</sequence>
<evidence type="ECO:0000256" key="2">
    <source>
        <dbReference type="ARBA" id="ARBA00023043"/>
    </source>
</evidence>
<keyword evidence="7" id="KW-1185">Reference proteome</keyword>
<feature type="signal peptide" evidence="5">
    <location>
        <begin position="1"/>
        <end position="17"/>
    </location>
</feature>
<evidence type="ECO:0000256" key="5">
    <source>
        <dbReference type="SAM" id="SignalP"/>
    </source>
</evidence>
<evidence type="ECO:0000256" key="1">
    <source>
        <dbReference type="ARBA" id="ARBA00022737"/>
    </source>
</evidence>
<evidence type="ECO:0008006" key="8">
    <source>
        <dbReference type="Google" id="ProtNLM"/>
    </source>
</evidence>
<feature type="region of interest" description="Disordered" evidence="4">
    <location>
        <begin position="253"/>
        <end position="306"/>
    </location>
</feature>
<reference evidence="6" key="1">
    <citation type="submission" date="2020-05" db="EMBL/GenBank/DDBJ databases">
        <title>Complete genome sequence of Pseudomonas sp. Sm006.</title>
        <authorList>
            <person name="Takeuchi K."/>
            <person name="Someya N."/>
        </authorList>
    </citation>
    <scope>NUCLEOTIDE SEQUENCE</scope>
    <source>
        <strain evidence="6">Sm006</strain>
    </source>
</reference>